<dbReference type="OrthoDB" id="4732584at2"/>
<name>A0A2G5P8P6_MYCCE</name>
<dbReference type="InterPro" id="IPR003870">
    <property type="entry name" value="DUF222"/>
</dbReference>
<reference evidence="2 3" key="1">
    <citation type="journal article" date="2017" name="Infect. Genet. Evol.">
        <title>The new phylogeny of the genus Mycobacterium: The old and the news.</title>
        <authorList>
            <person name="Tortoli E."/>
            <person name="Fedrizzi T."/>
            <person name="Meehan C.J."/>
            <person name="Trovato A."/>
            <person name="Grottola A."/>
            <person name="Giacobazzi E."/>
            <person name="Serpini G.F."/>
            <person name="Tagliazucchi S."/>
            <person name="Fabio A."/>
            <person name="Bettua C."/>
            <person name="Bertorelli R."/>
            <person name="Frascaro F."/>
            <person name="De Sanctis V."/>
            <person name="Pecorari M."/>
            <person name="Jousson O."/>
            <person name="Segata N."/>
            <person name="Cirillo D.M."/>
        </authorList>
    </citation>
    <scope>NUCLEOTIDE SEQUENCE [LARGE SCALE GENOMIC DNA]</scope>
    <source>
        <strain evidence="2 3">NCTC 12882</strain>
    </source>
</reference>
<sequence length="241" mass="26491">MSSIHLDDPPQLAAALDALDAAVAHVRELDFASYEPAVRLRALQRLETAARRQAVAGHDIIVGLTKEEPAAIGGAVHKVVADWLRISPTEARRRLHNAKQLAPRTTLTGQTLPPELPATAVVWRDGQLDAHHLRVIQSFMRDLPHDTPAAIIAKAEAFLADQATQLRPEQLEKVANRYAITINPDGTFSDQDRARARGFSWSPQRRDGMSIAKLTATPELRANLDAWFARFAAPGMCNPED</sequence>
<dbReference type="AlphaFoldDB" id="A0A2G5P8P6"/>
<comment type="caution">
    <text evidence="2">The sequence shown here is derived from an EMBL/GenBank/DDBJ whole genome shotgun (WGS) entry which is preliminary data.</text>
</comment>
<organism evidence="2 3">
    <name type="scientific">Mycobacterium celatum</name>
    <dbReference type="NCBI Taxonomy" id="28045"/>
    <lineage>
        <taxon>Bacteria</taxon>
        <taxon>Bacillati</taxon>
        <taxon>Actinomycetota</taxon>
        <taxon>Actinomycetes</taxon>
        <taxon>Mycobacteriales</taxon>
        <taxon>Mycobacteriaceae</taxon>
        <taxon>Mycobacterium</taxon>
    </lineage>
</organism>
<protein>
    <submittedName>
        <fullName evidence="2">Maturase</fullName>
    </submittedName>
</protein>
<gene>
    <name evidence="2" type="ORF">CQY23_21240</name>
</gene>
<dbReference type="Proteomes" id="UP000230971">
    <property type="component" value="Unassembled WGS sequence"/>
</dbReference>
<evidence type="ECO:0000259" key="1">
    <source>
        <dbReference type="Pfam" id="PF02720"/>
    </source>
</evidence>
<evidence type="ECO:0000313" key="2">
    <source>
        <dbReference type="EMBL" id="PIB74729.1"/>
    </source>
</evidence>
<dbReference type="EMBL" id="PDKV01000037">
    <property type="protein sequence ID" value="PIB74729.1"/>
    <property type="molecule type" value="Genomic_DNA"/>
</dbReference>
<evidence type="ECO:0000313" key="3">
    <source>
        <dbReference type="Proteomes" id="UP000230971"/>
    </source>
</evidence>
<feature type="domain" description="DUF222" evidence="1">
    <location>
        <begin position="41"/>
        <end position="241"/>
    </location>
</feature>
<proteinExistence type="predicted"/>
<dbReference type="Pfam" id="PF02720">
    <property type="entry name" value="DUF222"/>
    <property type="match status" value="1"/>
</dbReference>
<accession>A0A2G5P8P6</accession>
<dbReference type="RefSeq" id="WP_142358470.1">
    <property type="nucleotide sequence ID" value="NZ_PDKV01000037.1"/>
</dbReference>
<feature type="non-terminal residue" evidence="2">
    <location>
        <position position="241"/>
    </location>
</feature>